<evidence type="ECO:0000256" key="2">
    <source>
        <dbReference type="ARBA" id="ARBA00006490"/>
    </source>
</evidence>
<dbReference type="InterPro" id="IPR015422">
    <property type="entry name" value="PyrdxlP-dep_Trfase_small"/>
</dbReference>
<keyword evidence="11" id="KW-1185">Reference proteome</keyword>
<dbReference type="PIRSF" id="PIRSF005572">
    <property type="entry name" value="NifS"/>
    <property type="match status" value="1"/>
</dbReference>
<keyword evidence="3" id="KW-0808">Transferase</keyword>
<reference evidence="10" key="2">
    <citation type="submission" date="2020-09" db="EMBL/GenBank/DDBJ databases">
        <authorList>
            <person name="Sun Q."/>
            <person name="Zhou Y."/>
        </authorList>
    </citation>
    <scope>NUCLEOTIDE SEQUENCE</scope>
    <source>
        <strain evidence="10">CGMCC 1.15760</strain>
    </source>
</reference>
<comment type="catalytic activity">
    <reaction evidence="8">
        <text>(sulfur carrier)-H + L-cysteine = (sulfur carrier)-SH + L-alanine</text>
        <dbReference type="Rhea" id="RHEA:43892"/>
        <dbReference type="Rhea" id="RHEA-COMP:14737"/>
        <dbReference type="Rhea" id="RHEA-COMP:14739"/>
        <dbReference type="ChEBI" id="CHEBI:29917"/>
        <dbReference type="ChEBI" id="CHEBI:35235"/>
        <dbReference type="ChEBI" id="CHEBI:57972"/>
        <dbReference type="ChEBI" id="CHEBI:64428"/>
        <dbReference type="EC" id="2.8.1.7"/>
    </reaction>
</comment>
<keyword evidence="6" id="KW-0408">Iron</keyword>
<keyword evidence="7" id="KW-0411">Iron-sulfur</keyword>
<evidence type="ECO:0000259" key="9">
    <source>
        <dbReference type="Pfam" id="PF00266"/>
    </source>
</evidence>
<dbReference type="InterPro" id="IPR000192">
    <property type="entry name" value="Aminotrans_V_dom"/>
</dbReference>
<comment type="cofactor">
    <cofactor evidence="1">
        <name>pyridoxal 5'-phosphate</name>
        <dbReference type="ChEBI" id="CHEBI:597326"/>
    </cofactor>
</comment>
<dbReference type="PANTHER" id="PTHR11601">
    <property type="entry name" value="CYSTEINE DESULFURYLASE FAMILY MEMBER"/>
    <property type="match status" value="1"/>
</dbReference>
<accession>A0A917LHJ0</accession>
<dbReference type="EMBL" id="BMJT01000005">
    <property type="protein sequence ID" value="GGG23973.1"/>
    <property type="molecule type" value="Genomic_DNA"/>
</dbReference>
<protein>
    <submittedName>
        <fullName evidence="10">Cysteine desulfurase IscS</fullName>
    </submittedName>
</protein>
<evidence type="ECO:0000313" key="11">
    <source>
        <dbReference type="Proteomes" id="UP000616608"/>
    </source>
</evidence>
<comment type="similarity">
    <text evidence="2">Belongs to the class-V pyridoxal-phosphate-dependent aminotransferase family. NifS/IscS subfamily.</text>
</comment>
<dbReference type="GO" id="GO:0051536">
    <property type="term" value="F:iron-sulfur cluster binding"/>
    <property type="evidence" value="ECO:0007669"/>
    <property type="project" value="UniProtKB-KW"/>
</dbReference>
<evidence type="ECO:0000313" key="10">
    <source>
        <dbReference type="EMBL" id="GGG23973.1"/>
    </source>
</evidence>
<keyword evidence="4" id="KW-0479">Metal-binding</keyword>
<dbReference type="Gene3D" id="3.90.1150.10">
    <property type="entry name" value="Aspartate Aminotransferase, domain 1"/>
    <property type="match status" value="1"/>
</dbReference>
<dbReference type="SUPFAM" id="SSF53383">
    <property type="entry name" value="PLP-dependent transferases"/>
    <property type="match status" value="1"/>
</dbReference>
<dbReference type="InterPro" id="IPR015421">
    <property type="entry name" value="PyrdxlP-dep_Trfase_major"/>
</dbReference>
<dbReference type="FunFam" id="3.40.640.10:FF:000084">
    <property type="entry name" value="IscS-like cysteine desulfurase"/>
    <property type="match status" value="1"/>
</dbReference>
<dbReference type="InterPro" id="IPR015424">
    <property type="entry name" value="PyrdxlP-dep_Trfase"/>
</dbReference>
<evidence type="ECO:0000256" key="6">
    <source>
        <dbReference type="ARBA" id="ARBA00023004"/>
    </source>
</evidence>
<dbReference type="Gene3D" id="3.40.640.10">
    <property type="entry name" value="Type I PLP-dependent aspartate aminotransferase-like (Major domain)"/>
    <property type="match status" value="1"/>
</dbReference>
<dbReference type="PANTHER" id="PTHR11601:SF34">
    <property type="entry name" value="CYSTEINE DESULFURASE"/>
    <property type="match status" value="1"/>
</dbReference>
<evidence type="ECO:0000256" key="8">
    <source>
        <dbReference type="ARBA" id="ARBA00050776"/>
    </source>
</evidence>
<dbReference type="InterPro" id="IPR016454">
    <property type="entry name" value="Cysteine_dSase"/>
</dbReference>
<organism evidence="10 11">
    <name type="scientific">Lysinibacillus alkalisoli</name>
    <dbReference type="NCBI Taxonomy" id="1911548"/>
    <lineage>
        <taxon>Bacteria</taxon>
        <taxon>Bacillati</taxon>
        <taxon>Bacillota</taxon>
        <taxon>Bacilli</taxon>
        <taxon>Bacillales</taxon>
        <taxon>Bacillaceae</taxon>
        <taxon>Lysinibacillus</taxon>
    </lineage>
</organism>
<evidence type="ECO:0000256" key="7">
    <source>
        <dbReference type="ARBA" id="ARBA00023014"/>
    </source>
</evidence>
<evidence type="ECO:0000256" key="4">
    <source>
        <dbReference type="ARBA" id="ARBA00022723"/>
    </source>
</evidence>
<gene>
    <name evidence="10" type="primary">iscS</name>
    <name evidence="10" type="ORF">GCM10007425_18050</name>
</gene>
<comment type="caution">
    <text evidence="10">The sequence shown here is derived from an EMBL/GenBank/DDBJ whole genome shotgun (WGS) entry which is preliminary data.</text>
</comment>
<reference evidence="10" key="1">
    <citation type="journal article" date="2014" name="Int. J. Syst. Evol. Microbiol.">
        <title>Complete genome sequence of Corynebacterium casei LMG S-19264T (=DSM 44701T), isolated from a smear-ripened cheese.</title>
        <authorList>
            <consortium name="US DOE Joint Genome Institute (JGI-PGF)"/>
            <person name="Walter F."/>
            <person name="Albersmeier A."/>
            <person name="Kalinowski J."/>
            <person name="Ruckert C."/>
        </authorList>
    </citation>
    <scope>NUCLEOTIDE SEQUENCE</scope>
    <source>
        <strain evidence="10">CGMCC 1.15760</strain>
    </source>
</reference>
<name>A0A917LHJ0_9BACI</name>
<dbReference type="GO" id="GO:0031071">
    <property type="term" value="F:cysteine desulfurase activity"/>
    <property type="evidence" value="ECO:0007669"/>
    <property type="project" value="UniProtKB-EC"/>
</dbReference>
<dbReference type="Proteomes" id="UP000616608">
    <property type="component" value="Unassembled WGS sequence"/>
</dbReference>
<dbReference type="Pfam" id="PF00266">
    <property type="entry name" value="Aminotran_5"/>
    <property type="match status" value="1"/>
</dbReference>
<sequence length="372" mass="40618">MLYLDNAATTPIHPEVKQAMLPYLVDAFGNPSSKYYELATDAQLATSEARQHVAKLINCQPDEIIFTSGATESNNFIIKGITAARSSLGKHIITTNVEHPSVLATFHYLQEIGFTVTILPVNEEGCITTQQFQEALTPQTIFASIQWGNNEIGTLHPIEAIANICLRHNIFLHCDATQVVGKLPVDVTQLQGINALSLSAHKFFGPKGVGATFLRKDQYGIFPTITPLIHGGGQEQGLRSGTLAVHNIVGLGKASEIALQHLAQHQHKLDVLEQYLITLLRDTFGEHIHFNHHSKHKIPGIISVRFSGINNELLVKKLAPIIAVSTGSACSSSQPSHVLAAIGLSLDEIRQTIRISLSPYLDKEALDLFKTL</sequence>
<proteinExistence type="inferred from homology"/>
<evidence type="ECO:0000256" key="5">
    <source>
        <dbReference type="ARBA" id="ARBA00022898"/>
    </source>
</evidence>
<evidence type="ECO:0000256" key="3">
    <source>
        <dbReference type="ARBA" id="ARBA00022679"/>
    </source>
</evidence>
<feature type="domain" description="Aminotransferase class V" evidence="9">
    <location>
        <begin position="3"/>
        <end position="369"/>
    </location>
</feature>
<dbReference type="GO" id="GO:0046872">
    <property type="term" value="F:metal ion binding"/>
    <property type="evidence" value="ECO:0007669"/>
    <property type="project" value="UniProtKB-KW"/>
</dbReference>
<dbReference type="AlphaFoldDB" id="A0A917LHJ0"/>
<evidence type="ECO:0000256" key="1">
    <source>
        <dbReference type="ARBA" id="ARBA00001933"/>
    </source>
</evidence>
<keyword evidence="5" id="KW-0663">Pyridoxal phosphate</keyword>